<evidence type="ECO:0000313" key="14">
    <source>
        <dbReference type="Proteomes" id="UP000688137"/>
    </source>
</evidence>
<evidence type="ECO:0000256" key="6">
    <source>
        <dbReference type="ARBA" id="ARBA00022777"/>
    </source>
</evidence>
<dbReference type="InterPro" id="IPR000719">
    <property type="entry name" value="Prot_kinase_dom"/>
</dbReference>
<keyword evidence="5 10" id="KW-0547">Nucleotide-binding</keyword>
<comment type="similarity">
    <text evidence="1">Belongs to the protein kinase superfamily. NEK Ser/Thr protein kinase family. NIMA subfamily.</text>
</comment>
<keyword evidence="14" id="KW-1185">Reference proteome</keyword>
<evidence type="ECO:0000256" key="7">
    <source>
        <dbReference type="ARBA" id="ARBA00022840"/>
    </source>
</evidence>
<dbReference type="PROSITE" id="PS00108">
    <property type="entry name" value="PROTEIN_KINASE_ST"/>
    <property type="match status" value="1"/>
</dbReference>
<keyword evidence="3 11" id="KW-0723">Serine/threonine-protein kinase</keyword>
<dbReference type="OMA" id="TTILPCI"/>
<dbReference type="InterPro" id="IPR017441">
    <property type="entry name" value="Protein_kinase_ATP_BS"/>
</dbReference>
<dbReference type="FunFam" id="1.10.510.10:FF:001960">
    <property type="entry name" value="Uncharacterized protein"/>
    <property type="match status" value="1"/>
</dbReference>
<name>A0A8S1LTM4_PARPR</name>
<dbReference type="SMART" id="SM00220">
    <property type="entry name" value="S_TKc"/>
    <property type="match status" value="1"/>
</dbReference>
<dbReference type="GO" id="GO:0005524">
    <property type="term" value="F:ATP binding"/>
    <property type="evidence" value="ECO:0007669"/>
    <property type="project" value="UniProtKB-UniRule"/>
</dbReference>
<evidence type="ECO:0000256" key="4">
    <source>
        <dbReference type="ARBA" id="ARBA00022679"/>
    </source>
</evidence>
<evidence type="ECO:0000256" key="11">
    <source>
        <dbReference type="RuleBase" id="RU000304"/>
    </source>
</evidence>
<organism evidence="13 14">
    <name type="scientific">Paramecium primaurelia</name>
    <dbReference type="NCBI Taxonomy" id="5886"/>
    <lineage>
        <taxon>Eukaryota</taxon>
        <taxon>Sar</taxon>
        <taxon>Alveolata</taxon>
        <taxon>Ciliophora</taxon>
        <taxon>Intramacronucleata</taxon>
        <taxon>Oligohymenophorea</taxon>
        <taxon>Peniculida</taxon>
        <taxon>Parameciidae</taxon>
        <taxon>Paramecium</taxon>
    </lineage>
</organism>
<dbReference type="AlphaFoldDB" id="A0A8S1LTM4"/>
<evidence type="ECO:0000256" key="10">
    <source>
        <dbReference type="PROSITE-ProRule" id="PRU10141"/>
    </source>
</evidence>
<protein>
    <recommendedName>
        <fullName evidence="2">non-specific serine/threonine protein kinase</fullName>
        <ecNumber evidence="2">2.7.11.1</ecNumber>
    </recommendedName>
</protein>
<evidence type="ECO:0000259" key="12">
    <source>
        <dbReference type="PROSITE" id="PS50011"/>
    </source>
</evidence>
<dbReference type="FunFam" id="3.30.200.20:FF:000097">
    <property type="entry name" value="Probable serine/threonine-protein kinase nek1"/>
    <property type="match status" value="1"/>
</dbReference>
<comment type="catalytic activity">
    <reaction evidence="8">
        <text>L-threonyl-[protein] + ATP = O-phospho-L-threonyl-[protein] + ADP + H(+)</text>
        <dbReference type="Rhea" id="RHEA:46608"/>
        <dbReference type="Rhea" id="RHEA-COMP:11060"/>
        <dbReference type="Rhea" id="RHEA-COMP:11605"/>
        <dbReference type="ChEBI" id="CHEBI:15378"/>
        <dbReference type="ChEBI" id="CHEBI:30013"/>
        <dbReference type="ChEBI" id="CHEBI:30616"/>
        <dbReference type="ChEBI" id="CHEBI:61977"/>
        <dbReference type="ChEBI" id="CHEBI:456216"/>
        <dbReference type="EC" id="2.7.11.1"/>
    </reaction>
</comment>
<reference evidence="13" key="1">
    <citation type="submission" date="2021-01" db="EMBL/GenBank/DDBJ databases">
        <authorList>
            <consortium name="Genoscope - CEA"/>
            <person name="William W."/>
        </authorList>
    </citation>
    <scope>NUCLEOTIDE SEQUENCE</scope>
</reference>
<evidence type="ECO:0000256" key="3">
    <source>
        <dbReference type="ARBA" id="ARBA00022527"/>
    </source>
</evidence>
<gene>
    <name evidence="13" type="ORF">PPRIM_AZ9-3.1.T0480162</name>
</gene>
<keyword evidence="4" id="KW-0808">Transferase</keyword>
<dbReference type="EMBL" id="CAJJDM010000048">
    <property type="protein sequence ID" value="CAD8072008.1"/>
    <property type="molecule type" value="Genomic_DNA"/>
</dbReference>
<dbReference type="PANTHER" id="PTHR44899:SF6">
    <property type="entry name" value="SERINE_THREONINE PROTEIN KINASE"/>
    <property type="match status" value="1"/>
</dbReference>
<feature type="domain" description="Protein kinase" evidence="12">
    <location>
        <begin position="6"/>
        <end position="265"/>
    </location>
</feature>
<dbReference type="PROSITE" id="PS00107">
    <property type="entry name" value="PROTEIN_KINASE_ATP"/>
    <property type="match status" value="1"/>
</dbReference>
<proteinExistence type="inferred from homology"/>
<dbReference type="Pfam" id="PF00069">
    <property type="entry name" value="Pkinase"/>
    <property type="match status" value="1"/>
</dbReference>
<evidence type="ECO:0000256" key="2">
    <source>
        <dbReference type="ARBA" id="ARBA00012513"/>
    </source>
</evidence>
<dbReference type="PROSITE" id="PS50011">
    <property type="entry name" value="PROTEIN_KINASE_DOM"/>
    <property type="match status" value="1"/>
</dbReference>
<comment type="catalytic activity">
    <reaction evidence="9">
        <text>L-seryl-[protein] + ATP = O-phospho-L-seryl-[protein] + ADP + H(+)</text>
        <dbReference type="Rhea" id="RHEA:17989"/>
        <dbReference type="Rhea" id="RHEA-COMP:9863"/>
        <dbReference type="Rhea" id="RHEA-COMP:11604"/>
        <dbReference type="ChEBI" id="CHEBI:15378"/>
        <dbReference type="ChEBI" id="CHEBI:29999"/>
        <dbReference type="ChEBI" id="CHEBI:30616"/>
        <dbReference type="ChEBI" id="CHEBI:83421"/>
        <dbReference type="ChEBI" id="CHEBI:456216"/>
        <dbReference type="EC" id="2.7.11.1"/>
    </reaction>
</comment>
<feature type="binding site" evidence="10">
    <location>
        <position position="35"/>
    </location>
    <ligand>
        <name>ATP</name>
        <dbReference type="ChEBI" id="CHEBI:30616"/>
    </ligand>
</feature>
<evidence type="ECO:0000313" key="13">
    <source>
        <dbReference type="EMBL" id="CAD8072008.1"/>
    </source>
</evidence>
<evidence type="ECO:0000256" key="9">
    <source>
        <dbReference type="ARBA" id="ARBA00048679"/>
    </source>
</evidence>
<sequence length="427" mass="49318">MSLKDFKILSKLGDGSYSNVYKVRRIEDHLEYALKKVNLSNLSDKEKQNALNEVRILASIHHSNIISYKEAFFDPVSNSLCIIMELATDGDLQQKIQKCIKTNSFFQESEILSYAFQILNALKILHEMKVMHRDIKSANIFLINNEVKLGDLNVSKVAKQGLLYTQTGTPYYASPEVWKDQPYDFKSDIWSLGCVLYEMAALKLPFLADDMDGLYKKVIKGYYQKLPKSYTYELQNLIRMMLQVSTTLRPTASQLLELICFQKFQNDTCQNTGQLIKTIQFPKNKSYQNLFPKSTYKYKTDLQNKNEQDTSLRKRLATLGGGNDSMHSNPTRLSQYEKNNQAQKIHKNYNLNRLDLESLKQNHNSLNKILSEGSLPRKLSKLPVNNILQEKIRKQIIMPILFQNASPFSRKKNSRQINETTILPCIL</sequence>
<dbReference type="EC" id="2.7.11.1" evidence="2"/>
<dbReference type="InterPro" id="IPR008271">
    <property type="entry name" value="Ser/Thr_kinase_AS"/>
</dbReference>
<evidence type="ECO:0000256" key="1">
    <source>
        <dbReference type="ARBA" id="ARBA00010886"/>
    </source>
</evidence>
<comment type="caution">
    <text evidence="13">The sequence shown here is derived from an EMBL/GenBank/DDBJ whole genome shotgun (WGS) entry which is preliminary data.</text>
</comment>
<dbReference type="PANTHER" id="PTHR44899">
    <property type="entry name" value="CAMK FAMILY PROTEIN KINASE"/>
    <property type="match status" value="1"/>
</dbReference>
<accession>A0A8S1LTM4</accession>
<keyword evidence="6" id="KW-0418">Kinase</keyword>
<evidence type="ECO:0000256" key="8">
    <source>
        <dbReference type="ARBA" id="ARBA00047899"/>
    </source>
</evidence>
<dbReference type="Proteomes" id="UP000688137">
    <property type="component" value="Unassembled WGS sequence"/>
</dbReference>
<dbReference type="InterPro" id="IPR051131">
    <property type="entry name" value="NEK_Ser/Thr_kinase_NIMA"/>
</dbReference>
<evidence type="ECO:0000256" key="5">
    <source>
        <dbReference type="ARBA" id="ARBA00022741"/>
    </source>
</evidence>
<keyword evidence="7 10" id="KW-0067">ATP-binding</keyword>
<dbReference type="GO" id="GO:0004674">
    <property type="term" value="F:protein serine/threonine kinase activity"/>
    <property type="evidence" value="ECO:0007669"/>
    <property type="project" value="UniProtKB-KW"/>
</dbReference>